<dbReference type="SUPFAM" id="SSF55874">
    <property type="entry name" value="ATPase domain of HSP90 chaperone/DNA topoisomerase II/histidine kinase"/>
    <property type="match status" value="1"/>
</dbReference>
<sequence length="629" mass="68166">MRTQLIVSHLLLVLLMAMVMGGAVFNFFRLSQSVDNVLRGNFQTILAARDIQAALHQDESAFSQLFDGDYQTAVRTYSEANQLLDRGLETAHRTVTEPDETQATFDLESEASALQNLGAQTFKANRVTVRPGSSRFFREVVQPLLRRMRAEAMSLSDINERGVQTSYETAKNEAQSAFYRSVAITIGALILALLLGLRMIRETLAPLAVLAEQAKQLAAGNWDQRVEIRRSDEIGALAQSFDSMAARLSEVRAAEIRRLQRAEQMSDAALDSLYDPVVVTDAKQRIVHLNRAAEGLFGEIPEGDKVPVADHIPDRRILRGIESAISSEKVSDSEDETALIPIKVGETERTYRLRTSPMTNDDGQLLGSVTVLEDITHLRVLDRLKSEFIGVASHELRTPVTSMLLSTDILLEGAVGELTADQKEIVQTQKQDLNRLEKLMRDLLDVTRLEAGSSPPRFEIVTPAELIRSPVLGLKSQAATKGIELVDEAPEGLPPVRADRGQIGRVLTNLIANAIRHTPAGGKVSVSATASQDDVTFRVEDTGEGIPKDFLVRVFERFVQVPGATGGGAGLGLSIAHHIVVAHGGYMAVESEVGKGSTFSFSLPLAVTGSAAGSTATASDAAVGKDSQV</sequence>
<comment type="subcellular location">
    <subcellularLocation>
        <location evidence="2">Membrane</location>
        <topology evidence="2">Multi-pass membrane protein</topology>
    </subcellularLocation>
</comment>
<keyword evidence="8 17" id="KW-0418">Kinase</keyword>
<dbReference type="STRING" id="661478.OP10G_3865"/>
<dbReference type="CDD" id="cd00082">
    <property type="entry name" value="HisKA"/>
    <property type="match status" value="1"/>
</dbReference>
<dbReference type="GO" id="GO:0000155">
    <property type="term" value="F:phosphorelay sensor kinase activity"/>
    <property type="evidence" value="ECO:0007669"/>
    <property type="project" value="InterPro"/>
</dbReference>
<keyword evidence="4" id="KW-0597">Phosphoprotein</keyword>
<keyword evidence="18" id="KW-1185">Reference proteome</keyword>
<protein>
    <recommendedName>
        <fullName evidence="3">histidine kinase</fullName>
        <ecNumber evidence="3">2.7.13.3</ecNumber>
    </recommendedName>
</protein>
<feature type="domain" description="Histidine kinase" evidence="14">
    <location>
        <begin position="391"/>
        <end position="607"/>
    </location>
</feature>
<dbReference type="GO" id="GO:0007234">
    <property type="term" value="P:osmosensory signaling via phosphorelay pathway"/>
    <property type="evidence" value="ECO:0007669"/>
    <property type="project" value="TreeGrafter"/>
</dbReference>
<dbReference type="PRINTS" id="PR00344">
    <property type="entry name" value="BCTRLSENSOR"/>
</dbReference>
<evidence type="ECO:0000256" key="13">
    <source>
        <dbReference type="SAM" id="Phobius"/>
    </source>
</evidence>
<dbReference type="CDD" id="cd00130">
    <property type="entry name" value="PAS"/>
    <property type="match status" value="1"/>
</dbReference>
<name>A0A068NUL8_FIMGI</name>
<evidence type="ECO:0000256" key="6">
    <source>
        <dbReference type="ARBA" id="ARBA00022692"/>
    </source>
</evidence>
<proteinExistence type="predicted"/>
<dbReference type="InterPro" id="IPR050351">
    <property type="entry name" value="BphY/WalK/GraS-like"/>
</dbReference>
<dbReference type="SMART" id="SM00304">
    <property type="entry name" value="HAMP"/>
    <property type="match status" value="1"/>
</dbReference>
<dbReference type="NCBIfam" id="TIGR00229">
    <property type="entry name" value="sensory_box"/>
    <property type="match status" value="1"/>
</dbReference>
<gene>
    <name evidence="17" type="ORF">OP10G_3865</name>
</gene>
<dbReference type="SUPFAM" id="SSF47384">
    <property type="entry name" value="Homodimeric domain of signal transducing histidine kinase"/>
    <property type="match status" value="1"/>
</dbReference>
<dbReference type="KEGG" id="fgi:OP10G_3865"/>
<dbReference type="InterPro" id="IPR003661">
    <property type="entry name" value="HisK_dim/P_dom"/>
</dbReference>
<dbReference type="GO" id="GO:0000156">
    <property type="term" value="F:phosphorelay response regulator activity"/>
    <property type="evidence" value="ECO:0007669"/>
    <property type="project" value="TreeGrafter"/>
</dbReference>
<dbReference type="PANTHER" id="PTHR42878:SF7">
    <property type="entry name" value="SENSOR HISTIDINE KINASE GLRK"/>
    <property type="match status" value="1"/>
</dbReference>
<dbReference type="PANTHER" id="PTHR42878">
    <property type="entry name" value="TWO-COMPONENT HISTIDINE KINASE"/>
    <property type="match status" value="1"/>
</dbReference>
<dbReference type="HOGENOM" id="CLU_000445_89_2_0"/>
<dbReference type="AlphaFoldDB" id="A0A068NUL8"/>
<dbReference type="InterPro" id="IPR035965">
    <property type="entry name" value="PAS-like_dom_sf"/>
</dbReference>
<evidence type="ECO:0000256" key="1">
    <source>
        <dbReference type="ARBA" id="ARBA00000085"/>
    </source>
</evidence>
<evidence type="ECO:0000313" key="18">
    <source>
        <dbReference type="Proteomes" id="UP000027982"/>
    </source>
</evidence>
<dbReference type="PROSITE" id="PS50885">
    <property type="entry name" value="HAMP"/>
    <property type="match status" value="1"/>
</dbReference>
<evidence type="ECO:0000256" key="4">
    <source>
        <dbReference type="ARBA" id="ARBA00022553"/>
    </source>
</evidence>
<evidence type="ECO:0000256" key="8">
    <source>
        <dbReference type="ARBA" id="ARBA00022777"/>
    </source>
</evidence>
<keyword evidence="11" id="KW-0902">Two-component regulatory system</keyword>
<evidence type="ECO:0000259" key="16">
    <source>
        <dbReference type="PROSITE" id="PS50885"/>
    </source>
</evidence>
<evidence type="ECO:0000256" key="7">
    <source>
        <dbReference type="ARBA" id="ARBA00022741"/>
    </source>
</evidence>
<dbReference type="CDD" id="cd06225">
    <property type="entry name" value="HAMP"/>
    <property type="match status" value="1"/>
</dbReference>
<dbReference type="SUPFAM" id="SSF158472">
    <property type="entry name" value="HAMP domain-like"/>
    <property type="match status" value="1"/>
</dbReference>
<dbReference type="SMART" id="SM00388">
    <property type="entry name" value="HisKA"/>
    <property type="match status" value="1"/>
</dbReference>
<feature type="transmembrane region" description="Helical" evidence="13">
    <location>
        <begin position="177"/>
        <end position="197"/>
    </location>
</feature>
<comment type="catalytic activity">
    <reaction evidence="1">
        <text>ATP + protein L-histidine = ADP + protein N-phospho-L-histidine.</text>
        <dbReference type="EC" id="2.7.13.3"/>
    </reaction>
</comment>
<feature type="domain" description="PAS" evidence="15">
    <location>
        <begin position="262"/>
        <end position="298"/>
    </location>
</feature>
<dbReference type="InterPro" id="IPR036097">
    <property type="entry name" value="HisK_dim/P_sf"/>
</dbReference>
<keyword evidence="9" id="KW-0067">ATP-binding</keyword>
<evidence type="ECO:0000256" key="3">
    <source>
        <dbReference type="ARBA" id="ARBA00012438"/>
    </source>
</evidence>
<evidence type="ECO:0000256" key="2">
    <source>
        <dbReference type="ARBA" id="ARBA00004141"/>
    </source>
</evidence>
<accession>A0A068NUL8</accession>
<dbReference type="EMBL" id="CP007139">
    <property type="protein sequence ID" value="AIE87233.1"/>
    <property type="molecule type" value="Genomic_DNA"/>
</dbReference>
<dbReference type="Gene3D" id="3.30.565.10">
    <property type="entry name" value="Histidine kinase-like ATPase, C-terminal domain"/>
    <property type="match status" value="1"/>
</dbReference>
<dbReference type="InterPro" id="IPR000014">
    <property type="entry name" value="PAS"/>
</dbReference>
<dbReference type="eggNOG" id="COG5002">
    <property type="taxonomic scope" value="Bacteria"/>
</dbReference>
<evidence type="ECO:0000256" key="12">
    <source>
        <dbReference type="ARBA" id="ARBA00023136"/>
    </source>
</evidence>
<keyword evidence="10 13" id="KW-1133">Transmembrane helix</keyword>
<dbReference type="FunFam" id="3.30.565.10:FF:000006">
    <property type="entry name" value="Sensor histidine kinase WalK"/>
    <property type="match status" value="1"/>
</dbReference>
<evidence type="ECO:0000256" key="9">
    <source>
        <dbReference type="ARBA" id="ARBA00022840"/>
    </source>
</evidence>
<dbReference type="InterPro" id="IPR005467">
    <property type="entry name" value="His_kinase_dom"/>
</dbReference>
<dbReference type="Gene3D" id="3.30.450.20">
    <property type="entry name" value="PAS domain"/>
    <property type="match status" value="1"/>
</dbReference>
<organism evidence="17 18">
    <name type="scientific">Fimbriimonas ginsengisoli Gsoil 348</name>
    <dbReference type="NCBI Taxonomy" id="661478"/>
    <lineage>
        <taxon>Bacteria</taxon>
        <taxon>Bacillati</taxon>
        <taxon>Armatimonadota</taxon>
        <taxon>Fimbriimonadia</taxon>
        <taxon>Fimbriimonadales</taxon>
        <taxon>Fimbriimonadaceae</taxon>
        <taxon>Fimbriimonas</taxon>
    </lineage>
</organism>
<dbReference type="Pfam" id="PF02518">
    <property type="entry name" value="HATPase_c"/>
    <property type="match status" value="1"/>
</dbReference>
<keyword evidence="7" id="KW-0547">Nucleotide-binding</keyword>
<reference evidence="17 18" key="1">
    <citation type="journal article" date="2014" name="PLoS ONE">
        <title>The first complete genome sequence of the class fimbriimonadia in the phylum armatimonadetes.</title>
        <authorList>
            <person name="Hu Z.Y."/>
            <person name="Wang Y.Z."/>
            <person name="Im W.T."/>
            <person name="Wang S.Y."/>
            <person name="Zhao G.P."/>
            <person name="Zheng H.J."/>
            <person name="Quan Z.X."/>
        </authorList>
    </citation>
    <scope>NUCLEOTIDE SEQUENCE [LARGE SCALE GENOMIC DNA]</scope>
    <source>
        <strain evidence="17">Gsoil 348</strain>
    </source>
</reference>
<dbReference type="GO" id="GO:0005524">
    <property type="term" value="F:ATP binding"/>
    <property type="evidence" value="ECO:0007669"/>
    <property type="project" value="UniProtKB-KW"/>
</dbReference>
<dbReference type="EC" id="2.7.13.3" evidence="3"/>
<evidence type="ECO:0000256" key="5">
    <source>
        <dbReference type="ARBA" id="ARBA00022679"/>
    </source>
</evidence>
<dbReference type="Pfam" id="PF00672">
    <property type="entry name" value="HAMP"/>
    <property type="match status" value="1"/>
</dbReference>
<dbReference type="PROSITE" id="PS50109">
    <property type="entry name" value="HIS_KIN"/>
    <property type="match status" value="1"/>
</dbReference>
<dbReference type="SUPFAM" id="SSF55785">
    <property type="entry name" value="PYP-like sensor domain (PAS domain)"/>
    <property type="match status" value="1"/>
</dbReference>
<dbReference type="GO" id="GO:0030295">
    <property type="term" value="F:protein kinase activator activity"/>
    <property type="evidence" value="ECO:0007669"/>
    <property type="project" value="TreeGrafter"/>
</dbReference>
<feature type="domain" description="HAMP" evidence="16">
    <location>
        <begin position="201"/>
        <end position="253"/>
    </location>
</feature>
<dbReference type="GO" id="GO:0016020">
    <property type="term" value="C:membrane"/>
    <property type="evidence" value="ECO:0007669"/>
    <property type="project" value="UniProtKB-SubCell"/>
</dbReference>
<dbReference type="SMART" id="SM00387">
    <property type="entry name" value="HATPase_c"/>
    <property type="match status" value="1"/>
</dbReference>
<evidence type="ECO:0000313" key="17">
    <source>
        <dbReference type="EMBL" id="AIE87233.1"/>
    </source>
</evidence>
<dbReference type="InterPro" id="IPR003660">
    <property type="entry name" value="HAMP_dom"/>
</dbReference>
<dbReference type="PROSITE" id="PS50112">
    <property type="entry name" value="PAS"/>
    <property type="match status" value="1"/>
</dbReference>
<dbReference type="Proteomes" id="UP000027982">
    <property type="component" value="Chromosome"/>
</dbReference>
<keyword evidence="12 13" id="KW-0472">Membrane</keyword>
<dbReference type="InterPro" id="IPR003594">
    <property type="entry name" value="HATPase_dom"/>
</dbReference>
<dbReference type="Pfam" id="PF08448">
    <property type="entry name" value="PAS_4"/>
    <property type="match status" value="1"/>
</dbReference>
<dbReference type="Pfam" id="PF00512">
    <property type="entry name" value="HisKA"/>
    <property type="match status" value="1"/>
</dbReference>
<evidence type="ECO:0000256" key="10">
    <source>
        <dbReference type="ARBA" id="ARBA00022989"/>
    </source>
</evidence>
<keyword evidence="6 13" id="KW-0812">Transmembrane</keyword>
<evidence type="ECO:0000259" key="15">
    <source>
        <dbReference type="PROSITE" id="PS50112"/>
    </source>
</evidence>
<dbReference type="InterPro" id="IPR004358">
    <property type="entry name" value="Sig_transdc_His_kin-like_C"/>
</dbReference>
<evidence type="ECO:0000256" key="11">
    <source>
        <dbReference type="ARBA" id="ARBA00023012"/>
    </source>
</evidence>
<dbReference type="Gene3D" id="1.10.287.130">
    <property type="match status" value="1"/>
</dbReference>
<dbReference type="CDD" id="cd00075">
    <property type="entry name" value="HATPase"/>
    <property type="match status" value="1"/>
</dbReference>
<evidence type="ECO:0000259" key="14">
    <source>
        <dbReference type="PROSITE" id="PS50109"/>
    </source>
</evidence>
<keyword evidence="5" id="KW-0808">Transferase</keyword>
<dbReference type="Gene3D" id="6.10.340.10">
    <property type="match status" value="1"/>
</dbReference>
<dbReference type="InterPro" id="IPR013656">
    <property type="entry name" value="PAS_4"/>
</dbReference>
<dbReference type="InterPro" id="IPR036890">
    <property type="entry name" value="HATPase_C_sf"/>
</dbReference>